<dbReference type="EMBL" id="UINC01035405">
    <property type="protein sequence ID" value="SVB27752.1"/>
    <property type="molecule type" value="Genomic_DNA"/>
</dbReference>
<feature type="non-terminal residue" evidence="1">
    <location>
        <position position="1"/>
    </location>
</feature>
<evidence type="ECO:0000313" key="1">
    <source>
        <dbReference type="EMBL" id="SVB27752.1"/>
    </source>
</evidence>
<reference evidence="1" key="1">
    <citation type="submission" date="2018-05" db="EMBL/GenBank/DDBJ databases">
        <authorList>
            <person name="Lanie J.A."/>
            <person name="Ng W.-L."/>
            <person name="Kazmierczak K.M."/>
            <person name="Andrzejewski T.M."/>
            <person name="Davidsen T.M."/>
            <person name="Wayne K.J."/>
            <person name="Tettelin H."/>
            <person name="Glass J.I."/>
            <person name="Rusch D."/>
            <person name="Podicherti R."/>
            <person name="Tsui H.-C.T."/>
            <person name="Winkler M.E."/>
        </authorList>
    </citation>
    <scope>NUCLEOTIDE SEQUENCE</scope>
</reference>
<proteinExistence type="predicted"/>
<sequence length="265" mass="28505">VIVAFRTCLCSALLTLFILTPIEAALNPDSPTILITGSNRGLGLEFARQYAATGWNVIATCRNPRAADALQSLASEYNQVAIEELDVTSDSDVRLVAAAYRGQPIDVLLNNAGIYGTLEKQTLGTFDFEELKRVFDVNTIGALRVSEAFLDNVAASNQKKIVSLGGGMGTMTIGQMFGGHYFMKMSKAAHLSAMGTMQKDVDNTGIIVTMISPGRVDTQLMRDSGWTGKSISAEKSASLVIARIAALEPEMKGRLVMYNGAIMPW</sequence>
<gene>
    <name evidence="1" type="ORF">METZ01_LOCUS180606</name>
</gene>
<dbReference type="Pfam" id="PF00106">
    <property type="entry name" value="adh_short"/>
    <property type="match status" value="1"/>
</dbReference>
<organism evidence="1">
    <name type="scientific">marine metagenome</name>
    <dbReference type="NCBI Taxonomy" id="408172"/>
    <lineage>
        <taxon>unclassified sequences</taxon>
        <taxon>metagenomes</taxon>
        <taxon>ecological metagenomes</taxon>
    </lineage>
</organism>
<accession>A0A382CPM3</accession>
<dbReference type="InterPro" id="IPR002347">
    <property type="entry name" value="SDR_fam"/>
</dbReference>
<dbReference type="PANTHER" id="PTHR45458:SF1">
    <property type="entry name" value="SHORT CHAIN DEHYDROGENASE"/>
    <property type="match status" value="1"/>
</dbReference>
<name>A0A382CPM3_9ZZZZ</name>
<dbReference type="Gene3D" id="3.40.50.720">
    <property type="entry name" value="NAD(P)-binding Rossmann-like Domain"/>
    <property type="match status" value="1"/>
</dbReference>
<dbReference type="AlphaFoldDB" id="A0A382CPM3"/>
<protein>
    <recommendedName>
        <fullName evidence="2">Short-chain dehydrogenase/reductase SDR</fullName>
    </recommendedName>
</protein>
<dbReference type="SUPFAM" id="SSF51735">
    <property type="entry name" value="NAD(P)-binding Rossmann-fold domains"/>
    <property type="match status" value="1"/>
</dbReference>
<evidence type="ECO:0008006" key="2">
    <source>
        <dbReference type="Google" id="ProtNLM"/>
    </source>
</evidence>
<dbReference type="GO" id="GO:0016616">
    <property type="term" value="F:oxidoreductase activity, acting on the CH-OH group of donors, NAD or NADP as acceptor"/>
    <property type="evidence" value="ECO:0007669"/>
    <property type="project" value="TreeGrafter"/>
</dbReference>
<dbReference type="InterPro" id="IPR052184">
    <property type="entry name" value="SDR_enzymes"/>
</dbReference>
<dbReference type="PRINTS" id="PR00081">
    <property type="entry name" value="GDHRDH"/>
</dbReference>
<dbReference type="InterPro" id="IPR036291">
    <property type="entry name" value="NAD(P)-bd_dom_sf"/>
</dbReference>
<dbReference type="PANTHER" id="PTHR45458">
    <property type="entry name" value="SHORT-CHAIN DEHYDROGENASE/REDUCTASE SDR"/>
    <property type="match status" value="1"/>
</dbReference>